<name>A0AAD3H2W0_9STRA</name>
<evidence type="ECO:0000313" key="2">
    <source>
        <dbReference type="EMBL" id="GFH48365.1"/>
    </source>
</evidence>
<keyword evidence="3" id="KW-1185">Reference proteome</keyword>
<feature type="chain" id="PRO_5042258478" description="Fe2OG dioxygenase domain-containing protein" evidence="1">
    <location>
        <begin position="20"/>
        <end position="679"/>
    </location>
</feature>
<reference evidence="2 3" key="1">
    <citation type="journal article" date="2021" name="Sci. Rep.">
        <title>The genome of the diatom Chaetoceros tenuissimus carries an ancient integrated fragment of an extant virus.</title>
        <authorList>
            <person name="Hongo Y."/>
            <person name="Kimura K."/>
            <person name="Takaki Y."/>
            <person name="Yoshida Y."/>
            <person name="Baba S."/>
            <person name="Kobayashi G."/>
            <person name="Nagasaki K."/>
            <person name="Hano T."/>
            <person name="Tomaru Y."/>
        </authorList>
    </citation>
    <scope>NUCLEOTIDE SEQUENCE [LARGE SCALE GENOMIC DNA]</scope>
    <source>
        <strain evidence="2 3">NIES-3715</strain>
    </source>
</reference>
<proteinExistence type="predicted"/>
<sequence>MSLQLKIILLALVAPTCLTFHSPVDLPSRAQTTSVNNRLGSSILPATLFPTFATEINQDISIFSSNLEHQNEEGVIIFASKAIENNYQCEGYILSPKKQEVKSILECHIKLHDGSINHFFPVLISMLLHILEIEDMITNDGNNLKVTFSYEIPNDHPDFDSKMIASWFDAVNDLGIKTSFLVQSLNLYTLSQRGTDKALSALQLLEKLSKRRNPFDWKKDYFINDNDEKNIISLQQDVLSSDIVNQINEIVYTIRKNNWLSTNPDSVDGLPSLHLNLISNGKALFESDVETKNDGSEKEVSFEKCVLSMIELLEPILNEKLLPSVQKLTNSKNAQISDVFIRNYGNLDVKDASNGESEERNTESKTRYTLSPHYDITAFATCVVALDSTAETGRNGLYTVPTEKGFVSNNAALRKFFPLKSGNGVVHSYDILHGVDVDPTLVKPRTSLIVWFTEKGSHDKDDVNRDESVNQPWLLNPKGDIGQFILGLASDCNEEEDGSHLKLKESTDRLSLYISSSSKGNCFAITQLAQMCDDGQVNSNHYQEILTLLIELDPLNPYIPHQDFTDDDTSMMCQCLAPPLWYYASVKGGNRIAQVSLADEIMLQYMTKRDSLTTEQEEDMLMIASSLFTMASFQGHDASYSLQRLMEVNCQRLANLGVIIPNEEFLENPVTKILLMSIS</sequence>
<keyword evidence="1" id="KW-0732">Signal</keyword>
<dbReference type="EMBL" id="BLLK01000027">
    <property type="protein sequence ID" value="GFH48365.1"/>
    <property type="molecule type" value="Genomic_DNA"/>
</dbReference>
<gene>
    <name evidence="2" type="ORF">CTEN210_04841</name>
</gene>
<protein>
    <recommendedName>
        <fullName evidence="4">Fe2OG dioxygenase domain-containing protein</fullName>
    </recommendedName>
</protein>
<comment type="caution">
    <text evidence="2">The sequence shown here is derived from an EMBL/GenBank/DDBJ whole genome shotgun (WGS) entry which is preliminary data.</text>
</comment>
<dbReference type="Proteomes" id="UP001054902">
    <property type="component" value="Unassembled WGS sequence"/>
</dbReference>
<organism evidence="2 3">
    <name type="scientific">Chaetoceros tenuissimus</name>
    <dbReference type="NCBI Taxonomy" id="426638"/>
    <lineage>
        <taxon>Eukaryota</taxon>
        <taxon>Sar</taxon>
        <taxon>Stramenopiles</taxon>
        <taxon>Ochrophyta</taxon>
        <taxon>Bacillariophyta</taxon>
        <taxon>Coscinodiscophyceae</taxon>
        <taxon>Chaetocerotophycidae</taxon>
        <taxon>Chaetocerotales</taxon>
        <taxon>Chaetocerotaceae</taxon>
        <taxon>Chaetoceros</taxon>
    </lineage>
</organism>
<feature type="signal peptide" evidence="1">
    <location>
        <begin position="1"/>
        <end position="19"/>
    </location>
</feature>
<evidence type="ECO:0008006" key="4">
    <source>
        <dbReference type="Google" id="ProtNLM"/>
    </source>
</evidence>
<evidence type="ECO:0000256" key="1">
    <source>
        <dbReference type="SAM" id="SignalP"/>
    </source>
</evidence>
<accession>A0AAD3H2W0</accession>
<dbReference type="AlphaFoldDB" id="A0AAD3H2W0"/>
<evidence type="ECO:0000313" key="3">
    <source>
        <dbReference type="Proteomes" id="UP001054902"/>
    </source>
</evidence>